<reference evidence="1" key="1">
    <citation type="submission" date="2019-03" db="EMBL/GenBank/DDBJ databases">
        <title>Single cell metagenomics reveals metabolic interactions within the superorganism composed of flagellate Streblomastix strix and complex community of Bacteroidetes bacteria on its surface.</title>
        <authorList>
            <person name="Treitli S.C."/>
            <person name="Kolisko M."/>
            <person name="Husnik F."/>
            <person name="Keeling P."/>
            <person name="Hampl V."/>
        </authorList>
    </citation>
    <scope>NUCLEOTIDE SEQUENCE</scope>
    <source>
        <strain evidence="1">STM</strain>
    </source>
</reference>
<evidence type="ECO:0000313" key="1">
    <source>
        <dbReference type="EMBL" id="KAA6315589.1"/>
    </source>
</evidence>
<gene>
    <name evidence="1" type="ORF">EZS27_033977</name>
</gene>
<evidence type="ECO:0008006" key="2">
    <source>
        <dbReference type="Google" id="ProtNLM"/>
    </source>
</evidence>
<sequence length="93" mass="9387">MKKIVSLLFIGVCLFGMAMPAGAQIGFGVKGGLNLAGAPSTDVKEATKGSTGFFIGPMVELTVPIIGIGVDGALLYSQKGSKIDGENATQQGV</sequence>
<proteinExistence type="predicted"/>
<dbReference type="AlphaFoldDB" id="A0A5J4Q3F0"/>
<name>A0A5J4Q3F0_9ZZZZ</name>
<dbReference type="EMBL" id="SNRY01005197">
    <property type="protein sequence ID" value="KAA6315589.1"/>
    <property type="molecule type" value="Genomic_DNA"/>
</dbReference>
<feature type="non-terminal residue" evidence="1">
    <location>
        <position position="93"/>
    </location>
</feature>
<organism evidence="1">
    <name type="scientific">termite gut metagenome</name>
    <dbReference type="NCBI Taxonomy" id="433724"/>
    <lineage>
        <taxon>unclassified sequences</taxon>
        <taxon>metagenomes</taxon>
        <taxon>organismal metagenomes</taxon>
    </lineage>
</organism>
<comment type="caution">
    <text evidence="1">The sequence shown here is derived from an EMBL/GenBank/DDBJ whole genome shotgun (WGS) entry which is preliminary data.</text>
</comment>
<protein>
    <recommendedName>
        <fullName evidence="2">Outer membrane protein beta-barrel domain-containing protein</fullName>
    </recommendedName>
</protein>
<accession>A0A5J4Q3F0</accession>